<accession>A0A098VRU5</accession>
<evidence type="ECO:0000259" key="15">
    <source>
        <dbReference type="Pfam" id="PF01764"/>
    </source>
</evidence>
<keyword evidence="3" id="KW-1003">Cell membrane</keyword>
<sequence>MKERFSSKIIDIEAQTGSLITPDQSQSIFSTSFPYYVEEKNPLLRGEKHALIITVLQVISAEHLLNDFYLMLKVGSHYYKGEPFQLGVNKKPKWYPQNTVISSSLISSPISRNGDMVLVSVGSREKPVQSNANIELCQKFIFWVSLHAELFDYVHGLVGISVEFVSHGISQFLNANGLRDSCKISYDTTTYPISAVRQDMFKTQSFSNKPLTAEGMPHLLSYLLEAKSIYLRSRYMKPNPCLGCCAPFLDKQAFKAILDIQNHLEGALRGLELSHALVTFSIILLSKYYARNSRDALASPIQISKSPQTQPSRVSIANSECRCAYLQQGGDRAVSANRPCSLACQRAGADVGVSAGLFAFLRQRDKLDHHLHSRLNDFNCDYISWKEGLLHGGFFTCAQWMVENVFSDTIPKYMGVYNTKKVVVCGHSMGAGVCAILGLLLNDLWESSKSTQWHPDDLSFYCYGTPAVISEHLVERSQCHGNIFTFNYGNDLVSHLSFGSIRDFCTLIMVASKYVSRSFFYYLNEDSPVFEEAMNDIQSTDKLLRGNSLSRSRSRSPSSSNQLLPDACNNIKLLSPGIYYQIYKVDELPSTLEFSSPAAGEEYTHLASSICPDKAFKYTLLQRSQGQHHCHMLVTSNSIAHHLPFRYELGFDRSIQTMAAVASSRANA</sequence>
<evidence type="ECO:0000256" key="8">
    <source>
        <dbReference type="ARBA" id="ARBA00022837"/>
    </source>
</evidence>
<organism evidence="16 17">
    <name type="scientific">Mitosporidium daphniae</name>
    <dbReference type="NCBI Taxonomy" id="1485682"/>
    <lineage>
        <taxon>Eukaryota</taxon>
        <taxon>Fungi</taxon>
        <taxon>Fungi incertae sedis</taxon>
        <taxon>Microsporidia</taxon>
        <taxon>Mitosporidium</taxon>
    </lineage>
</organism>
<keyword evidence="7" id="KW-0378">Hydrolase</keyword>
<dbReference type="Gene3D" id="3.40.50.1820">
    <property type="entry name" value="alpha/beta hydrolase"/>
    <property type="match status" value="1"/>
</dbReference>
<gene>
    <name evidence="16" type="ORF">DI09_29p160</name>
</gene>
<evidence type="ECO:0000256" key="13">
    <source>
        <dbReference type="ARBA" id="ARBA00024531"/>
    </source>
</evidence>
<keyword evidence="4" id="KW-0597">Phosphoprotein</keyword>
<dbReference type="GO" id="GO:0046340">
    <property type="term" value="P:diacylglycerol catabolic process"/>
    <property type="evidence" value="ECO:0007669"/>
    <property type="project" value="TreeGrafter"/>
</dbReference>
<dbReference type="Pfam" id="PF01764">
    <property type="entry name" value="Lipase_3"/>
    <property type="match status" value="1"/>
</dbReference>
<evidence type="ECO:0000256" key="7">
    <source>
        <dbReference type="ARBA" id="ARBA00022801"/>
    </source>
</evidence>
<evidence type="ECO:0000256" key="6">
    <source>
        <dbReference type="ARBA" id="ARBA00022723"/>
    </source>
</evidence>
<name>A0A098VRU5_9MICR</name>
<evidence type="ECO:0000256" key="2">
    <source>
        <dbReference type="ARBA" id="ARBA00004651"/>
    </source>
</evidence>
<reference evidence="16 17" key="1">
    <citation type="submission" date="2014-04" db="EMBL/GenBank/DDBJ databases">
        <title>A new species of microsporidia sheds light on the evolution of extreme parasitism.</title>
        <authorList>
            <person name="Haag K.L."/>
            <person name="James T.Y."/>
            <person name="Larsson R."/>
            <person name="Schaer T.M."/>
            <person name="Refardt D."/>
            <person name="Pombert J.-F."/>
            <person name="Ebert D."/>
        </authorList>
    </citation>
    <scope>NUCLEOTIDE SEQUENCE [LARGE SCALE GENOMIC DNA]</scope>
    <source>
        <strain evidence="16 17">UGP3</strain>
        <tissue evidence="16">Spores</tissue>
    </source>
</reference>
<keyword evidence="8" id="KW-0106">Calcium</keyword>
<dbReference type="RefSeq" id="XP_013238122.1">
    <property type="nucleotide sequence ID" value="XM_013382668.1"/>
</dbReference>
<dbReference type="GO" id="GO:0016298">
    <property type="term" value="F:lipase activity"/>
    <property type="evidence" value="ECO:0007669"/>
    <property type="project" value="TreeGrafter"/>
</dbReference>
<evidence type="ECO:0000256" key="9">
    <source>
        <dbReference type="ARBA" id="ARBA00022963"/>
    </source>
</evidence>
<evidence type="ECO:0000256" key="11">
    <source>
        <dbReference type="ARBA" id="ARBA00023098"/>
    </source>
</evidence>
<evidence type="ECO:0000256" key="12">
    <source>
        <dbReference type="ARBA" id="ARBA00023136"/>
    </source>
</evidence>
<dbReference type="GeneID" id="25259411"/>
<feature type="domain" description="Fungal lipase-type" evidence="15">
    <location>
        <begin position="384"/>
        <end position="498"/>
    </location>
</feature>
<dbReference type="GO" id="GO:0019369">
    <property type="term" value="P:arachidonate metabolic process"/>
    <property type="evidence" value="ECO:0007669"/>
    <property type="project" value="TreeGrafter"/>
</dbReference>
<dbReference type="EMBL" id="JMKJ01000221">
    <property type="protein sequence ID" value="KGG51695.1"/>
    <property type="molecule type" value="Genomic_DNA"/>
</dbReference>
<evidence type="ECO:0000256" key="3">
    <source>
        <dbReference type="ARBA" id="ARBA00022475"/>
    </source>
</evidence>
<dbReference type="OrthoDB" id="438440at2759"/>
<evidence type="ECO:0000256" key="14">
    <source>
        <dbReference type="ARBA" id="ARBA00026104"/>
    </source>
</evidence>
<dbReference type="Proteomes" id="UP000029725">
    <property type="component" value="Unassembled WGS sequence"/>
</dbReference>
<dbReference type="GO" id="GO:0046872">
    <property type="term" value="F:metal ion binding"/>
    <property type="evidence" value="ECO:0007669"/>
    <property type="project" value="UniProtKB-KW"/>
</dbReference>
<comment type="subcellular location">
    <subcellularLocation>
        <location evidence="2">Cell membrane</location>
        <topology evidence="2">Multi-pass membrane protein</topology>
    </subcellularLocation>
</comment>
<dbReference type="EC" id="3.1.1.116" evidence="14"/>
<keyword evidence="10" id="KW-1133">Transmembrane helix</keyword>
<dbReference type="GO" id="GO:0005886">
    <property type="term" value="C:plasma membrane"/>
    <property type="evidence" value="ECO:0007669"/>
    <property type="project" value="UniProtKB-SubCell"/>
</dbReference>
<evidence type="ECO:0000256" key="4">
    <source>
        <dbReference type="ARBA" id="ARBA00022553"/>
    </source>
</evidence>
<dbReference type="InterPro" id="IPR002921">
    <property type="entry name" value="Fungal_lipase-type"/>
</dbReference>
<dbReference type="HOGENOM" id="CLU_411069_0_0_1"/>
<evidence type="ECO:0000313" key="16">
    <source>
        <dbReference type="EMBL" id="KGG51695.1"/>
    </source>
</evidence>
<comment type="catalytic activity">
    <reaction evidence="13">
        <text>a 1,2-diacyl-sn-glycerol + H2O = a 2-acylglycerol + a fatty acid + H(+)</text>
        <dbReference type="Rhea" id="RHEA:33275"/>
        <dbReference type="ChEBI" id="CHEBI:15377"/>
        <dbReference type="ChEBI" id="CHEBI:15378"/>
        <dbReference type="ChEBI" id="CHEBI:17389"/>
        <dbReference type="ChEBI" id="CHEBI:17815"/>
        <dbReference type="ChEBI" id="CHEBI:28868"/>
        <dbReference type="EC" id="3.1.1.116"/>
    </reaction>
    <physiologicalReaction direction="left-to-right" evidence="13">
        <dbReference type="Rhea" id="RHEA:33276"/>
    </physiologicalReaction>
</comment>
<keyword evidence="9" id="KW-0442">Lipid degradation</keyword>
<dbReference type="PANTHER" id="PTHR45792:SF8">
    <property type="entry name" value="DIACYLGLYCEROL LIPASE-ALPHA"/>
    <property type="match status" value="1"/>
</dbReference>
<comment type="caution">
    <text evidence="16">The sequence shown here is derived from an EMBL/GenBank/DDBJ whole genome shotgun (WGS) entry which is preliminary data.</text>
</comment>
<dbReference type="VEuPathDB" id="MicrosporidiaDB:DI09_29p160"/>
<dbReference type="InterPro" id="IPR052214">
    <property type="entry name" value="DAG_Lipase-Related"/>
</dbReference>
<protein>
    <recommendedName>
        <fullName evidence="14">sn-1-specific diacylglycerol lipase</fullName>
        <ecNumber evidence="14">3.1.1.116</ecNumber>
    </recommendedName>
</protein>
<keyword evidence="11" id="KW-0443">Lipid metabolism</keyword>
<comment type="cofactor">
    <cofactor evidence="1">
        <name>Ca(2+)</name>
        <dbReference type="ChEBI" id="CHEBI:29108"/>
    </cofactor>
</comment>
<evidence type="ECO:0000256" key="5">
    <source>
        <dbReference type="ARBA" id="ARBA00022692"/>
    </source>
</evidence>
<evidence type="ECO:0000313" key="17">
    <source>
        <dbReference type="Proteomes" id="UP000029725"/>
    </source>
</evidence>
<dbReference type="InterPro" id="IPR029058">
    <property type="entry name" value="AB_hydrolase_fold"/>
</dbReference>
<proteinExistence type="predicted"/>
<dbReference type="PANTHER" id="PTHR45792">
    <property type="entry name" value="DIACYLGLYCEROL LIPASE HOMOLOG-RELATED"/>
    <property type="match status" value="1"/>
</dbReference>
<dbReference type="AlphaFoldDB" id="A0A098VRU5"/>
<evidence type="ECO:0000256" key="1">
    <source>
        <dbReference type="ARBA" id="ARBA00001913"/>
    </source>
</evidence>
<keyword evidence="12" id="KW-0472">Membrane</keyword>
<evidence type="ECO:0000256" key="10">
    <source>
        <dbReference type="ARBA" id="ARBA00022989"/>
    </source>
</evidence>
<keyword evidence="5" id="KW-0812">Transmembrane</keyword>
<keyword evidence="6" id="KW-0479">Metal-binding</keyword>
<keyword evidence="17" id="KW-1185">Reference proteome</keyword>
<dbReference type="SUPFAM" id="SSF53474">
    <property type="entry name" value="alpha/beta-Hydrolases"/>
    <property type="match status" value="1"/>
</dbReference>